<sequence>MTQNTKDNGVSPVIAVLLILAITVVAAGVVAVVATGMTGELQNGKQVGLIVKPAASGGDVLVTVVSGKDVPELTKLEVIDGGSADAVFREVRLSDGGDVTSFTAGAGYVAKSVAWPSAQSIGKPYLTPVLVKGLFRDGTEVVLLNTKLTFVGVKSHLDGVLISMGLKDFDKREISENIADLFLSGSPIWINASSIIYKNGTGNRHNLLITVPQAEETSDQYLKMSGYVFWSDGTLKGYVRDSLINKDNEINIFASELDKYKDKTIPVGGVKVIVNSYDKKEYEKYLEDKRTYEKATDKTGLKEPAEPEPIGYQEGIIYIDHSK</sequence>
<keyword evidence="1" id="KW-0472">Membrane</keyword>
<dbReference type="EMBL" id="JAPTGB010000003">
    <property type="protein sequence ID" value="MCZ0859986.1"/>
    <property type="molecule type" value="Genomic_DNA"/>
</dbReference>
<dbReference type="InterPro" id="IPR012859">
    <property type="entry name" value="Pilin_N_archaeal"/>
</dbReference>
<dbReference type="Proteomes" id="UP001141422">
    <property type="component" value="Unassembled WGS sequence"/>
</dbReference>
<gene>
    <name evidence="3" type="ORF">O0S10_01925</name>
</gene>
<comment type="caution">
    <text evidence="3">The sequence shown here is derived from an EMBL/GenBank/DDBJ whole genome shotgun (WGS) entry which is preliminary data.</text>
</comment>
<keyword evidence="1" id="KW-0812">Transmembrane</keyword>
<evidence type="ECO:0000313" key="3">
    <source>
        <dbReference type="EMBL" id="MCZ0859986.1"/>
    </source>
</evidence>
<proteinExistence type="predicted"/>
<dbReference type="NCBIfam" id="TIGR02537">
    <property type="entry name" value="arch_flag_Nterm"/>
    <property type="match status" value="1"/>
</dbReference>
<feature type="transmembrane region" description="Helical" evidence="1">
    <location>
        <begin position="12"/>
        <end position="35"/>
    </location>
</feature>
<dbReference type="InterPro" id="IPR013373">
    <property type="entry name" value="Flagellin/pilin_N_arc"/>
</dbReference>
<keyword evidence="1" id="KW-1133">Transmembrane helix</keyword>
<evidence type="ECO:0000256" key="1">
    <source>
        <dbReference type="SAM" id="Phobius"/>
    </source>
</evidence>
<protein>
    <submittedName>
        <fullName evidence="3">Type IV pilin</fullName>
    </submittedName>
</protein>
<evidence type="ECO:0000259" key="2">
    <source>
        <dbReference type="Pfam" id="PF07790"/>
    </source>
</evidence>
<keyword evidence="4" id="KW-1185">Reference proteome</keyword>
<evidence type="ECO:0000313" key="4">
    <source>
        <dbReference type="Proteomes" id="UP001141422"/>
    </source>
</evidence>
<reference evidence="3" key="1">
    <citation type="submission" date="2022-12" db="EMBL/GenBank/DDBJ databases">
        <title>Isolation and characterisation of novel Methanocorpusculum spp. from native Australian herbivores indicates the genus is ancestrally host-associated.</title>
        <authorList>
            <person name="Volmer J.G."/>
            <person name="Soo R.M."/>
            <person name="Evans P.N."/>
            <person name="Hoedt E.C."/>
            <person name="Astorga Alsina A.L."/>
            <person name="Woodcroft B.J."/>
            <person name="Tyson G.W."/>
            <person name="Hugenholtz P."/>
            <person name="Morrison M."/>
        </authorList>
    </citation>
    <scope>NUCLEOTIDE SEQUENCE</scope>
    <source>
        <strain evidence="3">MG</strain>
    </source>
</reference>
<organism evidence="3 4">
    <name type="scientific">Methanocorpusculum petauri</name>
    <dbReference type="NCBI Taxonomy" id="3002863"/>
    <lineage>
        <taxon>Archaea</taxon>
        <taxon>Methanobacteriati</taxon>
        <taxon>Methanobacteriota</taxon>
        <taxon>Stenosarchaea group</taxon>
        <taxon>Methanomicrobia</taxon>
        <taxon>Methanomicrobiales</taxon>
        <taxon>Methanocorpusculaceae</taxon>
        <taxon>Methanocorpusculum</taxon>
    </lineage>
</organism>
<feature type="domain" description="Archaeal Type IV pilin N-terminal" evidence="2">
    <location>
        <begin position="8"/>
        <end position="79"/>
    </location>
</feature>
<dbReference type="Pfam" id="PF07790">
    <property type="entry name" value="Pilin_N"/>
    <property type="match status" value="1"/>
</dbReference>
<dbReference type="RefSeq" id="WP_268924210.1">
    <property type="nucleotide sequence ID" value="NZ_JAPTGB010000003.1"/>
</dbReference>
<name>A0ABT4IE22_9EURY</name>
<accession>A0ABT4IE22</accession>